<protein>
    <submittedName>
        <fullName evidence="3">WAS protein family homolog 6-like</fullName>
    </submittedName>
</protein>
<feature type="compositionally biased region" description="Low complexity" evidence="1">
    <location>
        <begin position="80"/>
        <end position="97"/>
    </location>
</feature>
<keyword evidence="2" id="KW-1185">Reference proteome</keyword>
<dbReference type="InParanoid" id="A0A2U4B2V7"/>
<feature type="compositionally biased region" description="Gly residues" evidence="1">
    <location>
        <begin position="51"/>
        <end position="79"/>
    </location>
</feature>
<evidence type="ECO:0000256" key="1">
    <source>
        <dbReference type="SAM" id="MobiDB-lite"/>
    </source>
</evidence>
<feature type="region of interest" description="Disordered" evidence="1">
    <location>
        <begin position="1"/>
        <end position="98"/>
    </location>
</feature>
<sequence>MTDANEAVFSPPTPPSRCSRRAPSPGTRASARPLPPALRARVGPGARAGRSGRGSGSRSGSGIGSGSGREVGGRGGRPGGLLARPRSPSPGPSAGARQANTIKPCVLALHSFNDLALWI</sequence>
<feature type="compositionally biased region" description="Low complexity" evidence="1">
    <location>
        <begin position="21"/>
        <end position="49"/>
    </location>
</feature>
<name>A0A2U4B2V7_TURTR</name>
<accession>A0A2U4B2V7</accession>
<evidence type="ECO:0000313" key="2">
    <source>
        <dbReference type="Proteomes" id="UP000245320"/>
    </source>
</evidence>
<gene>
    <name evidence="3" type="primary">LOC109549447</name>
</gene>
<reference evidence="3" key="1">
    <citation type="submission" date="2025-08" db="UniProtKB">
        <authorList>
            <consortium name="RefSeq"/>
        </authorList>
    </citation>
    <scope>IDENTIFICATION</scope>
    <source>
        <tissue evidence="3">Spleen</tissue>
    </source>
</reference>
<dbReference type="AlphaFoldDB" id="A0A2U4B2V7"/>
<dbReference type="Proteomes" id="UP000245320">
    <property type="component" value="Chromosome 17"/>
</dbReference>
<proteinExistence type="predicted"/>
<evidence type="ECO:0000313" key="3">
    <source>
        <dbReference type="RefSeq" id="XP_019787537.1"/>
    </source>
</evidence>
<dbReference type="RefSeq" id="XP_019787537.1">
    <property type="nucleotide sequence ID" value="XM_019931978.2"/>
</dbReference>
<organism evidence="2 3">
    <name type="scientific">Tursiops truncatus</name>
    <name type="common">Atlantic bottle-nosed dolphin</name>
    <name type="synonym">Delphinus truncatus</name>
    <dbReference type="NCBI Taxonomy" id="9739"/>
    <lineage>
        <taxon>Eukaryota</taxon>
        <taxon>Metazoa</taxon>
        <taxon>Chordata</taxon>
        <taxon>Craniata</taxon>
        <taxon>Vertebrata</taxon>
        <taxon>Euteleostomi</taxon>
        <taxon>Mammalia</taxon>
        <taxon>Eutheria</taxon>
        <taxon>Laurasiatheria</taxon>
        <taxon>Artiodactyla</taxon>
        <taxon>Whippomorpha</taxon>
        <taxon>Cetacea</taxon>
        <taxon>Odontoceti</taxon>
        <taxon>Delphinidae</taxon>
        <taxon>Tursiops</taxon>
    </lineage>
</organism>